<reference evidence="1 2" key="1">
    <citation type="submission" date="2018-06" db="EMBL/GenBank/DDBJ databases">
        <authorList>
            <person name="Pothier F. J."/>
        </authorList>
    </citation>
    <scope>NUCLEOTIDE SEQUENCE [LARGE SCALE GENOMIC DNA]</scope>
    <source>
        <strain evidence="1 2">CPBF 424</strain>
    </source>
</reference>
<accession>A0AA46CA76</accession>
<name>A0AA46CA76_9XANT</name>
<dbReference type="InterPro" id="IPR036812">
    <property type="entry name" value="NAD(P)_OxRdtase_dom_sf"/>
</dbReference>
<dbReference type="Proteomes" id="UP000254168">
    <property type="component" value="Unassembled WGS sequence"/>
</dbReference>
<dbReference type="EMBL" id="UIHB01000005">
    <property type="protein sequence ID" value="SUZ29251.1"/>
    <property type="molecule type" value="Genomic_DNA"/>
</dbReference>
<evidence type="ECO:0000313" key="1">
    <source>
        <dbReference type="EMBL" id="SUZ29251.1"/>
    </source>
</evidence>
<organism evidence="1 2">
    <name type="scientific">Xanthomonas euroxanthea</name>
    <dbReference type="NCBI Taxonomy" id="2259622"/>
    <lineage>
        <taxon>Bacteria</taxon>
        <taxon>Pseudomonadati</taxon>
        <taxon>Pseudomonadota</taxon>
        <taxon>Gammaproteobacteria</taxon>
        <taxon>Lysobacterales</taxon>
        <taxon>Lysobacteraceae</taxon>
        <taxon>Xanthomonas</taxon>
    </lineage>
</organism>
<evidence type="ECO:0000313" key="2">
    <source>
        <dbReference type="Proteomes" id="UP000254168"/>
    </source>
</evidence>
<protein>
    <submittedName>
        <fullName evidence="1">Aldo/keto reductase</fullName>
    </submittedName>
</protein>
<comment type="caution">
    <text evidence="1">The sequence shown here is derived from an EMBL/GenBank/DDBJ whole genome shotgun (WGS) entry which is preliminary data.</text>
</comment>
<gene>
    <name evidence="1" type="ORF">CPBF424_30880</name>
</gene>
<keyword evidence="2" id="KW-1185">Reference proteome</keyword>
<sequence length="81" mass="8697">MVSALGLGCMGLSYGFGPATARKVFALHFPGTTKRHRLEENLGGAALTLNSEDLARIQQALDAVAIVGERYRPEQQKLVGK</sequence>
<dbReference type="SUPFAM" id="SSF51430">
    <property type="entry name" value="NAD(P)-linked oxidoreductase"/>
    <property type="match status" value="1"/>
</dbReference>
<dbReference type="Gene3D" id="3.20.20.100">
    <property type="entry name" value="NADP-dependent oxidoreductase domain"/>
    <property type="match status" value="1"/>
</dbReference>
<proteinExistence type="predicted"/>
<dbReference type="AlphaFoldDB" id="A0AA46CA76"/>